<keyword evidence="11" id="KW-1185">Reference proteome</keyword>
<evidence type="ECO:0000256" key="6">
    <source>
        <dbReference type="PROSITE-ProRule" id="PRU00191"/>
    </source>
</evidence>
<evidence type="ECO:0000256" key="5">
    <source>
        <dbReference type="ARBA" id="ARBA00022999"/>
    </source>
</evidence>
<comment type="caution">
    <text evidence="10">The sequence shown here is derived from an EMBL/GenBank/DDBJ whole genome shotgun (WGS) entry which is preliminary data.</text>
</comment>
<dbReference type="AlphaFoldDB" id="A0A9W7TVJ8"/>
<dbReference type="PROSITE" id="PS50001">
    <property type="entry name" value="SH2"/>
    <property type="match status" value="1"/>
</dbReference>
<dbReference type="FunFam" id="3.30.505.10:FF:000054">
    <property type="entry name" value="Suppressor of cytokine signaling 1"/>
    <property type="match status" value="1"/>
</dbReference>
<evidence type="ECO:0000256" key="7">
    <source>
        <dbReference type="SAM" id="MobiDB-lite"/>
    </source>
</evidence>
<dbReference type="Gene3D" id="3.30.505.10">
    <property type="entry name" value="SH2 domain"/>
    <property type="match status" value="1"/>
</dbReference>
<dbReference type="InterPro" id="IPR036860">
    <property type="entry name" value="SH2_dom_sf"/>
</dbReference>
<dbReference type="SUPFAM" id="SSF158235">
    <property type="entry name" value="SOCS box-like"/>
    <property type="match status" value="1"/>
</dbReference>
<dbReference type="GO" id="GO:0005942">
    <property type="term" value="C:phosphatidylinositol 3-kinase complex"/>
    <property type="evidence" value="ECO:0007669"/>
    <property type="project" value="TreeGrafter"/>
</dbReference>
<feature type="compositionally biased region" description="Polar residues" evidence="7">
    <location>
        <begin position="7"/>
        <end position="26"/>
    </location>
</feature>
<comment type="pathway">
    <text evidence="1">Protein modification; protein ubiquitination.</text>
</comment>
<dbReference type="InterPro" id="IPR000980">
    <property type="entry name" value="SH2"/>
</dbReference>
<dbReference type="GO" id="GO:0035556">
    <property type="term" value="P:intracellular signal transduction"/>
    <property type="evidence" value="ECO:0007669"/>
    <property type="project" value="InterPro"/>
</dbReference>
<dbReference type="InterPro" id="IPR035861">
    <property type="entry name" value="SOCS1_SH2"/>
</dbReference>
<protein>
    <submittedName>
        <fullName evidence="10">Suppressor of cytokine signaling 1</fullName>
    </submittedName>
</protein>
<dbReference type="OrthoDB" id="9937362at2759"/>
<dbReference type="Pfam" id="PF07525">
    <property type="entry name" value="SOCS_box"/>
    <property type="match status" value="1"/>
</dbReference>
<feature type="domain" description="SH2" evidence="8">
    <location>
        <begin position="72"/>
        <end position="164"/>
    </location>
</feature>
<dbReference type="PANTHER" id="PTHR10155">
    <property type="entry name" value="PHOSPHATIDYLINOSITOL 3-KINASE REGULATORY SUBUNIT"/>
    <property type="match status" value="1"/>
</dbReference>
<dbReference type="SMART" id="SM00253">
    <property type="entry name" value="SOCS"/>
    <property type="match status" value="1"/>
</dbReference>
<dbReference type="SMART" id="SM00969">
    <property type="entry name" value="SOCS_box"/>
    <property type="match status" value="1"/>
</dbReference>
<evidence type="ECO:0000313" key="10">
    <source>
        <dbReference type="EMBL" id="KAI7803363.1"/>
    </source>
</evidence>
<dbReference type="InterPro" id="IPR036036">
    <property type="entry name" value="SOCS_box-like_dom_sf"/>
</dbReference>
<accession>A0A9W7TVJ8</accession>
<reference evidence="10" key="1">
    <citation type="submission" date="2021-02" db="EMBL/GenBank/DDBJ databases">
        <title>Comparative genomics reveals that relaxation of natural selection precedes convergent phenotypic evolution of cavefish.</title>
        <authorList>
            <person name="Peng Z."/>
        </authorList>
    </citation>
    <scope>NUCLEOTIDE SEQUENCE</scope>
    <source>
        <tissue evidence="10">Muscle</tissue>
    </source>
</reference>
<dbReference type="SUPFAM" id="SSF55550">
    <property type="entry name" value="SH2 domain"/>
    <property type="match status" value="1"/>
</dbReference>
<feature type="domain" description="SOCS box" evidence="9">
    <location>
        <begin position="154"/>
        <end position="203"/>
    </location>
</feature>
<dbReference type="SMART" id="SM00252">
    <property type="entry name" value="SH2"/>
    <property type="match status" value="1"/>
</dbReference>
<gene>
    <name evidence="10" type="ORF">IRJ41_005907</name>
</gene>
<evidence type="ECO:0000259" key="8">
    <source>
        <dbReference type="PROSITE" id="PS50001"/>
    </source>
</evidence>
<name>A0A9W7TVJ8_TRIRA</name>
<dbReference type="PROSITE" id="PS50225">
    <property type="entry name" value="SOCS"/>
    <property type="match status" value="1"/>
</dbReference>
<dbReference type="GO" id="GO:0009968">
    <property type="term" value="P:negative regulation of signal transduction"/>
    <property type="evidence" value="ECO:0007669"/>
    <property type="project" value="UniProtKB-KW"/>
</dbReference>
<evidence type="ECO:0000256" key="4">
    <source>
        <dbReference type="ARBA" id="ARBA00022786"/>
    </source>
</evidence>
<evidence type="ECO:0000256" key="2">
    <source>
        <dbReference type="ARBA" id="ARBA00022604"/>
    </source>
</evidence>
<keyword evidence="4" id="KW-0833">Ubl conjugation pathway</keyword>
<evidence type="ECO:0000313" key="11">
    <source>
        <dbReference type="Proteomes" id="UP001059041"/>
    </source>
</evidence>
<feature type="region of interest" description="Disordered" evidence="7">
    <location>
        <begin position="1"/>
        <end position="39"/>
    </location>
</feature>
<dbReference type="CDD" id="cd10382">
    <property type="entry name" value="SH2_SOCS1"/>
    <property type="match status" value="1"/>
</dbReference>
<proteinExistence type="predicted"/>
<organism evidence="10 11">
    <name type="scientific">Triplophysa rosa</name>
    <name type="common">Cave loach</name>
    <dbReference type="NCBI Taxonomy" id="992332"/>
    <lineage>
        <taxon>Eukaryota</taxon>
        <taxon>Metazoa</taxon>
        <taxon>Chordata</taxon>
        <taxon>Craniata</taxon>
        <taxon>Vertebrata</taxon>
        <taxon>Euteleostomi</taxon>
        <taxon>Actinopterygii</taxon>
        <taxon>Neopterygii</taxon>
        <taxon>Teleostei</taxon>
        <taxon>Ostariophysi</taxon>
        <taxon>Cypriniformes</taxon>
        <taxon>Nemacheilidae</taxon>
        <taxon>Triplophysa</taxon>
    </lineage>
</organism>
<keyword evidence="3" id="KW-0734">Signal transduction inhibitor</keyword>
<dbReference type="Pfam" id="PF00017">
    <property type="entry name" value="SH2"/>
    <property type="match status" value="1"/>
</dbReference>
<evidence type="ECO:0000259" key="9">
    <source>
        <dbReference type="PROSITE" id="PS50225"/>
    </source>
</evidence>
<dbReference type="EMBL" id="JAFHDT010000011">
    <property type="protein sequence ID" value="KAI7803363.1"/>
    <property type="molecule type" value="Genomic_DNA"/>
</dbReference>
<dbReference type="GO" id="GO:0046854">
    <property type="term" value="P:phosphatidylinositol phosphate biosynthetic process"/>
    <property type="evidence" value="ECO:0007669"/>
    <property type="project" value="TreeGrafter"/>
</dbReference>
<dbReference type="PANTHER" id="PTHR10155:SF4">
    <property type="entry name" value="SUPPRESSOR OF CYTOKINE SIGNALING 1"/>
    <property type="match status" value="1"/>
</dbReference>
<dbReference type="GO" id="GO:0046935">
    <property type="term" value="F:1-phosphatidylinositol-3-kinase regulator activity"/>
    <property type="evidence" value="ECO:0007669"/>
    <property type="project" value="TreeGrafter"/>
</dbReference>
<dbReference type="InterPro" id="IPR001496">
    <property type="entry name" value="SOCS_box"/>
</dbReference>
<keyword evidence="5 6" id="KW-0727">SH2 domain</keyword>
<dbReference type="Gene3D" id="1.10.750.20">
    <property type="entry name" value="SOCS box"/>
    <property type="match status" value="1"/>
</dbReference>
<keyword evidence="2" id="KW-0341">Growth regulation</keyword>
<evidence type="ECO:0000256" key="1">
    <source>
        <dbReference type="ARBA" id="ARBA00004906"/>
    </source>
</evidence>
<dbReference type="Proteomes" id="UP001059041">
    <property type="component" value="Linkage Group LG11"/>
</dbReference>
<evidence type="ECO:0000256" key="3">
    <source>
        <dbReference type="ARBA" id="ARBA00022700"/>
    </source>
</evidence>
<sequence>MVAHSSVEGNQGTEEPRSSTDASPEVSQSRASRSRQLADSRPIFETHFRPFKNERDSNTISNTTSMLEESGFYWGPMTVEEAHHKLKKEPVGTFLMRDSRQVNVFYTLSYKAANGPVNIRINFKNSTFSLTGSKECFDSLFKLLEYYLKSPKKALIRPYRKEPVQSLQQLCRRRIIETCGGKDIDRIPVHPILKDFLHAFPYPL</sequence>